<name>A0A6N2SVC1_9FIRM</name>
<evidence type="ECO:0000256" key="1">
    <source>
        <dbReference type="ARBA" id="ARBA00022679"/>
    </source>
</evidence>
<sequence length="166" mass="18501">MLFRPTQQEDIPAVMGIVRQAQAYLKSQGIDQWQNGYPNGEVIAQDIAAGESYVLLKDGQVVGTTVISFRPEKNYEVIYEGNWLSDAPCAVIHRICVDDALKGQGLSGRMIAEAEAQCQERGVTSIKVDTHRKNLSMQRLLEKHGFARCGIIYSDDGERIAFEKIL</sequence>
<dbReference type="PROSITE" id="PS51186">
    <property type="entry name" value="GNAT"/>
    <property type="match status" value="1"/>
</dbReference>
<evidence type="ECO:0000259" key="3">
    <source>
        <dbReference type="PROSITE" id="PS51186"/>
    </source>
</evidence>
<dbReference type="EMBL" id="CACRSL010000003">
    <property type="protein sequence ID" value="VYS96952.1"/>
    <property type="molecule type" value="Genomic_DNA"/>
</dbReference>
<accession>A0A6N2SVC1</accession>
<reference evidence="4" key="1">
    <citation type="submission" date="2019-11" db="EMBL/GenBank/DDBJ databases">
        <authorList>
            <person name="Feng L."/>
        </authorList>
    </citation>
    <scope>NUCLEOTIDE SEQUENCE</scope>
    <source>
        <strain evidence="4">AundefinedLFYP135</strain>
    </source>
</reference>
<dbReference type="Pfam" id="PF00583">
    <property type="entry name" value="Acetyltransf_1"/>
    <property type="match status" value="1"/>
</dbReference>
<organism evidence="4">
    <name type="scientific">uncultured Anaerotruncus sp</name>
    <dbReference type="NCBI Taxonomy" id="905011"/>
    <lineage>
        <taxon>Bacteria</taxon>
        <taxon>Bacillati</taxon>
        <taxon>Bacillota</taxon>
        <taxon>Clostridia</taxon>
        <taxon>Eubacteriales</taxon>
        <taxon>Oscillospiraceae</taxon>
        <taxon>Anaerotruncus</taxon>
        <taxon>environmental samples</taxon>
    </lineage>
</organism>
<evidence type="ECO:0000256" key="2">
    <source>
        <dbReference type="ARBA" id="ARBA00023315"/>
    </source>
</evidence>
<dbReference type="PANTHER" id="PTHR43877">
    <property type="entry name" value="AMINOALKYLPHOSPHONATE N-ACETYLTRANSFERASE-RELATED-RELATED"/>
    <property type="match status" value="1"/>
</dbReference>
<gene>
    <name evidence="4" type="ORF">AULFYP135_01114</name>
</gene>
<dbReference type="InterPro" id="IPR000182">
    <property type="entry name" value="GNAT_dom"/>
</dbReference>
<proteinExistence type="predicted"/>
<keyword evidence="1 4" id="KW-0808">Transferase</keyword>
<keyword evidence="2" id="KW-0012">Acyltransferase</keyword>
<feature type="domain" description="N-acetyltransferase" evidence="3">
    <location>
        <begin position="1"/>
        <end position="166"/>
    </location>
</feature>
<protein>
    <submittedName>
        <fullName evidence="4">Acetyltransferase (GNAT) family protein</fullName>
    </submittedName>
</protein>
<dbReference type="CDD" id="cd06577">
    <property type="entry name" value="PASTA_pknB"/>
    <property type="match status" value="1"/>
</dbReference>
<dbReference type="SUPFAM" id="SSF55729">
    <property type="entry name" value="Acyl-CoA N-acyltransferases (Nat)"/>
    <property type="match status" value="1"/>
</dbReference>
<dbReference type="GO" id="GO:0016747">
    <property type="term" value="F:acyltransferase activity, transferring groups other than amino-acyl groups"/>
    <property type="evidence" value="ECO:0007669"/>
    <property type="project" value="InterPro"/>
</dbReference>
<dbReference type="CDD" id="cd04301">
    <property type="entry name" value="NAT_SF"/>
    <property type="match status" value="1"/>
</dbReference>
<evidence type="ECO:0000313" key="4">
    <source>
        <dbReference type="EMBL" id="VYS96952.1"/>
    </source>
</evidence>
<dbReference type="InterPro" id="IPR005543">
    <property type="entry name" value="PASTA_dom"/>
</dbReference>
<dbReference type="PANTHER" id="PTHR43877:SF2">
    <property type="entry name" value="AMINOALKYLPHOSPHONATE N-ACETYLTRANSFERASE-RELATED"/>
    <property type="match status" value="1"/>
</dbReference>
<dbReference type="AlphaFoldDB" id="A0A6N2SVC1"/>
<dbReference type="InterPro" id="IPR050832">
    <property type="entry name" value="Bact_Acetyltransf"/>
</dbReference>
<dbReference type="Gene3D" id="3.40.630.30">
    <property type="match status" value="1"/>
</dbReference>
<dbReference type="InterPro" id="IPR016181">
    <property type="entry name" value="Acyl_CoA_acyltransferase"/>
</dbReference>